<protein>
    <submittedName>
        <fullName evidence="2">HD-GYP domain-containing protein</fullName>
    </submittedName>
</protein>
<keyword evidence="3" id="KW-1185">Reference proteome</keyword>
<dbReference type="RefSeq" id="WP_122900040.1">
    <property type="nucleotide sequence ID" value="NZ_RHIB01000002.1"/>
</dbReference>
<dbReference type="EMBL" id="RHIB01000002">
    <property type="protein sequence ID" value="RNA68035.1"/>
    <property type="molecule type" value="Genomic_DNA"/>
</dbReference>
<organism evidence="2 3">
    <name type="scientific">Alteribacter keqinensis</name>
    <dbReference type="NCBI Taxonomy" id="2483800"/>
    <lineage>
        <taxon>Bacteria</taxon>
        <taxon>Bacillati</taxon>
        <taxon>Bacillota</taxon>
        <taxon>Bacilli</taxon>
        <taxon>Bacillales</taxon>
        <taxon>Bacillaceae</taxon>
        <taxon>Alteribacter</taxon>
    </lineage>
</organism>
<proteinExistence type="predicted"/>
<dbReference type="InterPro" id="IPR003607">
    <property type="entry name" value="HD/PDEase_dom"/>
</dbReference>
<dbReference type="Proteomes" id="UP000278746">
    <property type="component" value="Unassembled WGS sequence"/>
</dbReference>
<evidence type="ECO:0000313" key="2">
    <source>
        <dbReference type="EMBL" id="RNA68035.1"/>
    </source>
</evidence>
<dbReference type="Pfam" id="PF13487">
    <property type="entry name" value="HD_5"/>
    <property type="match status" value="1"/>
</dbReference>
<comment type="caution">
    <text evidence="2">The sequence shown here is derived from an EMBL/GenBank/DDBJ whole genome shotgun (WGS) entry which is preliminary data.</text>
</comment>
<name>A0A3M7TRD5_9BACI</name>
<dbReference type="PROSITE" id="PS51832">
    <property type="entry name" value="HD_GYP"/>
    <property type="match status" value="1"/>
</dbReference>
<dbReference type="AlphaFoldDB" id="A0A3M7TRD5"/>
<evidence type="ECO:0000259" key="1">
    <source>
        <dbReference type="PROSITE" id="PS51832"/>
    </source>
</evidence>
<accession>A0A3M7TRD5</accession>
<feature type="domain" description="HD-GYP" evidence="1">
    <location>
        <begin position="123"/>
        <end position="318"/>
    </location>
</feature>
<dbReference type="OrthoDB" id="9759601at2"/>
<dbReference type="SUPFAM" id="SSF109604">
    <property type="entry name" value="HD-domain/PDEase-like"/>
    <property type="match status" value="1"/>
</dbReference>
<gene>
    <name evidence="2" type="ORF">EBO34_15235</name>
</gene>
<dbReference type="Gene3D" id="1.10.3210.10">
    <property type="entry name" value="Hypothetical protein af1432"/>
    <property type="match status" value="1"/>
</dbReference>
<dbReference type="PANTHER" id="PTHR43155">
    <property type="entry name" value="CYCLIC DI-GMP PHOSPHODIESTERASE PA4108-RELATED"/>
    <property type="match status" value="1"/>
</dbReference>
<reference evidence="2 3" key="1">
    <citation type="submission" date="2018-10" db="EMBL/GenBank/DDBJ databases">
        <title>Bacillus Keqinensis sp. nov., a moderately halophilic bacterium isolated from a saline-alkaline lake.</title>
        <authorList>
            <person name="Wang H."/>
        </authorList>
    </citation>
    <scope>NUCLEOTIDE SEQUENCE [LARGE SCALE GENOMIC DNA]</scope>
    <source>
        <strain evidence="2 3">KQ-3</strain>
    </source>
</reference>
<dbReference type="PANTHER" id="PTHR43155:SF2">
    <property type="entry name" value="CYCLIC DI-GMP PHOSPHODIESTERASE PA4108"/>
    <property type="match status" value="1"/>
</dbReference>
<dbReference type="InterPro" id="IPR037522">
    <property type="entry name" value="HD_GYP_dom"/>
</dbReference>
<dbReference type="CDD" id="cd00077">
    <property type="entry name" value="HDc"/>
    <property type="match status" value="1"/>
</dbReference>
<sequence length="362" mass="40941">MRVKINDLVPGCIISEDVYKKGTSPLIKKNTTITEKHITTLKLFFIQDVPVEAKLTDGRIFSPSEIITEADSTHNHKESVQPSANFIINYKEAVADYKKLFVKWQGGTKIDAYGIRQLLLKIISEKPEPEILLHLHRQSTVTDYNYHHAIARAVLSYMIGERLDLQEKDLVQLGISALMADCGMSKVSSTILLNKNLMKGQFKEIHDHPRYGFSMLEGVTGVSEQARLGVLQHHERENGSGYPNKIKGDRIHQFAKIIAAADMYHAMTCERPYQKRQPPYKVLEIIGKECFGLLDPLVIDKIKSLLINLKIGEKVRLTNGEEGVIVFLQSNEPTRPILRMLTSNELFKLSDATSLFIDSKVD</sequence>
<evidence type="ECO:0000313" key="3">
    <source>
        <dbReference type="Proteomes" id="UP000278746"/>
    </source>
</evidence>